<gene>
    <name evidence="1" type="ORF">LVIROSA_LOCUS2707</name>
</gene>
<evidence type="ECO:0000313" key="2">
    <source>
        <dbReference type="Proteomes" id="UP001157418"/>
    </source>
</evidence>
<keyword evidence="2" id="KW-1185">Reference proteome</keyword>
<comment type="caution">
    <text evidence="1">The sequence shown here is derived from an EMBL/GenBank/DDBJ whole genome shotgun (WGS) entry which is preliminary data.</text>
</comment>
<evidence type="ECO:0000313" key="1">
    <source>
        <dbReference type="EMBL" id="CAH1414816.1"/>
    </source>
</evidence>
<accession>A0AAU9LJ55</accession>
<protein>
    <submittedName>
        <fullName evidence="1">Uncharacterized protein</fullName>
    </submittedName>
</protein>
<organism evidence="1 2">
    <name type="scientific">Lactuca virosa</name>
    <dbReference type="NCBI Taxonomy" id="75947"/>
    <lineage>
        <taxon>Eukaryota</taxon>
        <taxon>Viridiplantae</taxon>
        <taxon>Streptophyta</taxon>
        <taxon>Embryophyta</taxon>
        <taxon>Tracheophyta</taxon>
        <taxon>Spermatophyta</taxon>
        <taxon>Magnoliopsida</taxon>
        <taxon>eudicotyledons</taxon>
        <taxon>Gunneridae</taxon>
        <taxon>Pentapetalae</taxon>
        <taxon>asterids</taxon>
        <taxon>campanulids</taxon>
        <taxon>Asterales</taxon>
        <taxon>Asteraceae</taxon>
        <taxon>Cichorioideae</taxon>
        <taxon>Cichorieae</taxon>
        <taxon>Lactucinae</taxon>
        <taxon>Lactuca</taxon>
    </lineage>
</organism>
<dbReference type="AlphaFoldDB" id="A0AAU9LJ55"/>
<dbReference type="Proteomes" id="UP001157418">
    <property type="component" value="Unassembled WGS sequence"/>
</dbReference>
<dbReference type="EMBL" id="CAKMRJ010000001">
    <property type="protein sequence ID" value="CAH1414816.1"/>
    <property type="molecule type" value="Genomic_DNA"/>
</dbReference>
<proteinExistence type="predicted"/>
<reference evidence="1 2" key="1">
    <citation type="submission" date="2022-01" db="EMBL/GenBank/DDBJ databases">
        <authorList>
            <person name="Xiong W."/>
            <person name="Schranz E."/>
        </authorList>
    </citation>
    <scope>NUCLEOTIDE SEQUENCE [LARGE SCALE GENOMIC DNA]</scope>
</reference>
<sequence length="109" mass="13138">MNFSDFIKYVVNLIDFQCKYVYLCLPEVRLSEGLHTLQNDYDYSEFLKVANAHRHVNVYIDHDKEPLFDWIEKSQTLEMLTPLWKIVRSVNMKRMTLLYQAKEPIMITF</sequence>
<name>A0AAU9LJ55_9ASTR</name>